<evidence type="ECO:0000313" key="2">
    <source>
        <dbReference type="Proteomes" id="UP000410492"/>
    </source>
</evidence>
<accession>A0A653DA97</accession>
<evidence type="ECO:0000313" key="1">
    <source>
        <dbReference type="EMBL" id="VEN56461.1"/>
    </source>
</evidence>
<dbReference type="Proteomes" id="UP000410492">
    <property type="component" value="Unassembled WGS sequence"/>
</dbReference>
<proteinExistence type="predicted"/>
<keyword evidence="2" id="KW-1185">Reference proteome</keyword>
<protein>
    <submittedName>
        <fullName evidence="1">Uncharacterized protein</fullName>
    </submittedName>
</protein>
<dbReference type="EMBL" id="CAACVG010010722">
    <property type="protein sequence ID" value="VEN56461.1"/>
    <property type="molecule type" value="Genomic_DNA"/>
</dbReference>
<gene>
    <name evidence="1" type="ORF">CALMAC_LOCUS15356</name>
</gene>
<organism evidence="1 2">
    <name type="scientific">Callosobruchus maculatus</name>
    <name type="common">Southern cowpea weevil</name>
    <name type="synonym">Pulse bruchid</name>
    <dbReference type="NCBI Taxonomy" id="64391"/>
    <lineage>
        <taxon>Eukaryota</taxon>
        <taxon>Metazoa</taxon>
        <taxon>Ecdysozoa</taxon>
        <taxon>Arthropoda</taxon>
        <taxon>Hexapoda</taxon>
        <taxon>Insecta</taxon>
        <taxon>Pterygota</taxon>
        <taxon>Neoptera</taxon>
        <taxon>Endopterygota</taxon>
        <taxon>Coleoptera</taxon>
        <taxon>Polyphaga</taxon>
        <taxon>Cucujiformia</taxon>
        <taxon>Chrysomeloidea</taxon>
        <taxon>Chrysomelidae</taxon>
        <taxon>Bruchinae</taxon>
        <taxon>Bruchini</taxon>
        <taxon>Callosobruchus</taxon>
    </lineage>
</organism>
<reference evidence="1 2" key="1">
    <citation type="submission" date="2019-01" db="EMBL/GenBank/DDBJ databases">
        <authorList>
            <person name="Sayadi A."/>
        </authorList>
    </citation>
    <scope>NUCLEOTIDE SEQUENCE [LARGE SCALE GENOMIC DNA]</scope>
</reference>
<name>A0A653DA97_CALMS</name>
<sequence length="81" mass="9500">MREHFPVHYDKHLFTIEKEILELIRNRELSLKSLMGNGEGCIRLKQKSPSGPSNLADEEQRTDTFSYSVRIQKKKLRCLNP</sequence>
<dbReference type="AlphaFoldDB" id="A0A653DA97"/>
<dbReference type="OrthoDB" id="1933483at2759"/>